<keyword evidence="9" id="KW-1185">Reference proteome</keyword>
<feature type="transmembrane region" description="Helical" evidence="7">
    <location>
        <begin position="130"/>
        <end position="151"/>
    </location>
</feature>
<evidence type="ECO:0000256" key="3">
    <source>
        <dbReference type="ARBA" id="ARBA00022692"/>
    </source>
</evidence>
<dbReference type="PANTHER" id="PTHR10981:SF0">
    <property type="entry name" value="BATTENIN"/>
    <property type="match status" value="1"/>
</dbReference>
<dbReference type="PRINTS" id="PR01315">
    <property type="entry name" value="BATTENIN"/>
</dbReference>
<dbReference type="PANTHER" id="PTHR10981">
    <property type="entry name" value="BATTENIN"/>
    <property type="match status" value="1"/>
</dbReference>
<keyword evidence="6 7" id="KW-0472">Membrane</keyword>
<dbReference type="InterPro" id="IPR003492">
    <property type="entry name" value="Battenin_disease_Cln3"/>
</dbReference>
<feature type="transmembrane region" description="Helical" evidence="7">
    <location>
        <begin position="45"/>
        <end position="66"/>
    </location>
</feature>
<feature type="transmembrane region" description="Helical" evidence="7">
    <location>
        <begin position="319"/>
        <end position="340"/>
    </location>
</feature>
<sequence length="394" mass="42485">MAPKSKTSFDEVRTFLGFACLGLANTILPAIIYAANYLIIPYPRAVVTLIELLPCLVAKFSLPFVIHRIPCRIRPLVVAACWLVAKKVADDTPPNVLPPVRIAMSVLASVSASVMEVSCLGMVGHSGVHALAEWGFGTGAGMVSNAVWPFVLAHKAGKVLRSATGGVFYLVALFVLAHFAILPQNLTKWAGRQDRDREERQSCLEAGQHRRRSGSVSMRAKVQILLGLARSDMLPLFAASLLPFLQQGITRTLDGSVFGTFSRFAATYGVSLHLGTLLARSSVTFYPLQNLRAPLAVLTAASILAFFNAVFLVSTNLSFALAFATGLSSGLVYINVLVRIMEETRDANDREFSMGIVTAGDAGGTVVGSLFGAFLELEMCSHLLSGRRWCHRAK</sequence>
<keyword evidence="5 7" id="KW-1133">Transmembrane helix</keyword>
<comment type="similarity">
    <text evidence="7">Belongs to the battenin family.</text>
</comment>
<feature type="transmembrane region" description="Helical" evidence="7">
    <location>
        <begin position="163"/>
        <end position="182"/>
    </location>
</feature>
<proteinExistence type="inferred from homology"/>
<feature type="transmembrane region" description="Helical" evidence="7">
    <location>
        <begin position="291"/>
        <end position="313"/>
    </location>
</feature>
<keyword evidence="4" id="KW-0029">Amino-acid transport</keyword>
<dbReference type="Pfam" id="PF02487">
    <property type="entry name" value="CLN3"/>
    <property type="match status" value="1"/>
</dbReference>
<evidence type="ECO:0000313" key="9">
    <source>
        <dbReference type="Proteomes" id="UP000434172"/>
    </source>
</evidence>
<feature type="transmembrane region" description="Helical" evidence="7">
    <location>
        <begin position="257"/>
        <end position="279"/>
    </location>
</feature>
<dbReference type="GO" id="GO:0051453">
    <property type="term" value="P:regulation of intracellular pH"/>
    <property type="evidence" value="ECO:0007669"/>
    <property type="project" value="TreeGrafter"/>
</dbReference>
<comment type="caution">
    <text evidence="8">The sequence shown here is derived from an EMBL/GenBank/DDBJ whole genome shotgun (WGS) entry which is preliminary data.</text>
</comment>
<feature type="transmembrane region" description="Helical" evidence="7">
    <location>
        <begin position="352"/>
        <end position="375"/>
    </location>
</feature>
<name>A0A8H3ZR79_9PEZI</name>
<dbReference type="GO" id="GO:0005774">
    <property type="term" value="C:vacuolar membrane"/>
    <property type="evidence" value="ECO:0007669"/>
    <property type="project" value="UniProtKB-SubCell"/>
</dbReference>
<organism evidence="8 9">
    <name type="scientific">Colletotrichum asianum</name>
    <dbReference type="NCBI Taxonomy" id="702518"/>
    <lineage>
        <taxon>Eukaryota</taxon>
        <taxon>Fungi</taxon>
        <taxon>Dikarya</taxon>
        <taxon>Ascomycota</taxon>
        <taxon>Pezizomycotina</taxon>
        <taxon>Sordariomycetes</taxon>
        <taxon>Hypocreomycetidae</taxon>
        <taxon>Glomerellales</taxon>
        <taxon>Glomerellaceae</taxon>
        <taxon>Colletotrichum</taxon>
        <taxon>Colletotrichum gloeosporioides species complex</taxon>
    </lineage>
</organism>
<dbReference type="Proteomes" id="UP000434172">
    <property type="component" value="Unassembled WGS sequence"/>
</dbReference>
<dbReference type="EMBL" id="WOWK01000015">
    <property type="protein sequence ID" value="KAF0328808.1"/>
    <property type="molecule type" value="Genomic_DNA"/>
</dbReference>
<evidence type="ECO:0000256" key="4">
    <source>
        <dbReference type="ARBA" id="ARBA00022970"/>
    </source>
</evidence>
<dbReference type="OrthoDB" id="4849469at2759"/>
<protein>
    <recommendedName>
        <fullName evidence="7">Protein BTN</fullName>
    </recommendedName>
</protein>
<dbReference type="GO" id="GO:0012505">
    <property type="term" value="C:endomembrane system"/>
    <property type="evidence" value="ECO:0007669"/>
    <property type="project" value="UniProtKB-SubCell"/>
</dbReference>
<keyword evidence="3 7" id="KW-0812">Transmembrane</keyword>
<accession>A0A8H3ZR79</accession>
<feature type="transmembrane region" description="Helical" evidence="7">
    <location>
        <begin position="12"/>
        <end position="39"/>
    </location>
</feature>
<dbReference type="GO" id="GO:0006865">
    <property type="term" value="P:amino acid transport"/>
    <property type="evidence" value="ECO:0007669"/>
    <property type="project" value="UniProtKB-KW"/>
</dbReference>
<evidence type="ECO:0000256" key="5">
    <source>
        <dbReference type="ARBA" id="ARBA00022989"/>
    </source>
</evidence>
<evidence type="ECO:0000256" key="6">
    <source>
        <dbReference type="ARBA" id="ARBA00023136"/>
    </source>
</evidence>
<reference evidence="8 9" key="1">
    <citation type="submission" date="2019-12" db="EMBL/GenBank/DDBJ databases">
        <title>A genome sequence resource for the geographically widespread anthracnose pathogen Colletotrichum asianum.</title>
        <authorList>
            <person name="Meng Y."/>
        </authorList>
    </citation>
    <scope>NUCLEOTIDE SEQUENCE [LARGE SCALE GENOMIC DNA]</scope>
    <source>
        <strain evidence="8 9">ICMP 18580</strain>
    </source>
</reference>
<evidence type="ECO:0000256" key="2">
    <source>
        <dbReference type="ARBA" id="ARBA00022448"/>
    </source>
</evidence>
<gene>
    <name evidence="8" type="ORF">GQ607_003833</name>
</gene>
<comment type="subcellular location">
    <subcellularLocation>
        <location evidence="1">Endomembrane system</location>
        <topology evidence="1">Multi-pass membrane protein</topology>
    </subcellularLocation>
    <subcellularLocation>
        <location evidence="7">Vacuole membrane</location>
        <topology evidence="7">Multi-pass membrane protein</topology>
    </subcellularLocation>
</comment>
<evidence type="ECO:0000313" key="8">
    <source>
        <dbReference type="EMBL" id="KAF0328808.1"/>
    </source>
</evidence>
<evidence type="ECO:0000256" key="1">
    <source>
        <dbReference type="ARBA" id="ARBA00004127"/>
    </source>
</evidence>
<evidence type="ECO:0000256" key="7">
    <source>
        <dbReference type="RuleBase" id="RU361113"/>
    </source>
</evidence>
<dbReference type="AlphaFoldDB" id="A0A8H3ZR79"/>
<keyword evidence="2" id="KW-0813">Transport</keyword>
<keyword evidence="7" id="KW-0926">Vacuole</keyword>